<feature type="signal peptide" evidence="6">
    <location>
        <begin position="1"/>
        <end position="29"/>
    </location>
</feature>
<evidence type="ECO:0000256" key="4">
    <source>
        <dbReference type="ARBA" id="ARBA00022801"/>
    </source>
</evidence>
<organism evidence="7 8">
    <name type="scientific">Perkinsus olseni</name>
    <name type="common">Perkinsus atlanticus</name>
    <dbReference type="NCBI Taxonomy" id="32597"/>
    <lineage>
        <taxon>Eukaryota</taxon>
        <taxon>Sar</taxon>
        <taxon>Alveolata</taxon>
        <taxon>Perkinsozoa</taxon>
        <taxon>Perkinsea</taxon>
        <taxon>Perkinsida</taxon>
        <taxon>Perkinsidae</taxon>
        <taxon>Perkinsus</taxon>
    </lineage>
</organism>
<evidence type="ECO:0000256" key="3">
    <source>
        <dbReference type="ARBA" id="ARBA00022670"/>
    </source>
</evidence>
<name>A0A7J6N735_PEROL</name>
<keyword evidence="2" id="KW-0121">Carboxypeptidase</keyword>
<proteinExistence type="inferred from homology"/>
<dbReference type="PANTHER" id="PTHR11802:SF113">
    <property type="entry name" value="SERINE CARBOXYPEPTIDASE CTSA-4.1"/>
    <property type="match status" value="1"/>
</dbReference>
<dbReference type="PANTHER" id="PTHR11802">
    <property type="entry name" value="SERINE PROTEASE FAMILY S10 SERINE CARBOXYPEPTIDASE"/>
    <property type="match status" value="1"/>
</dbReference>
<keyword evidence="6" id="KW-0732">Signal</keyword>
<sequence>MAMPAQFFPTIMPTVLSLLHALLLVVVSARQDGRDSPPSLRGPQNGGALCPLSPGAQHFGYIKLSGGINGLYYRYFYGIIEADKSPQTSPTFLYIGGGLGGSSIGVATRLLGPCRMDSKGETQLLNPYSWTEDANSIWVEAPAPTGFSEGPIESKLSAVAVNLANFLWLLFKDHGNLNRDLHLVGSSASASLVAMLGSTILRKPQLKINLKGVIMRYGVVGPLSIYQGCLTMAKERRLLPAEELEKMAQDLKTCETKIVKCNSGGPGGPPDLAACADATKFCDSAALTPVENRGRSKL</sequence>
<dbReference type="Gene3D" id="3.40.50.1820">
    <property type="entry name" value="alpha/beta hydrolase"/>
    <property type="match status" value="1"/>
</dbReference>
<dbReference type="GO" id="GO:0006508">
    <property type="term" value="P:proteolysis"/>
    <property type="evidence" value="ECO:0007669"/>
    <property type="project" value="UniProtKB-KW"/>
</dbReference>
<dbReference type="Proteomes" id="UP000541610">
    <property type="component" value="Unassembled WGS sequence"/>
</dbReference>
<dbReference type="EMBL" id="JABANP010000751">
    <property type="protein sequence ID" value="KAF4679327.1"/>
    <property type="molecule type" value="Genomic_DNA"/>
</dbReference>
<keyword evidence="3" id="KW-0645">Protease</keyword>
<dbReference type="Pfam" id="PF00450">
    <property type="entry name" value="Peptidase_S10"/>
    <property type="match status" value="1"/>
</dbReference>
<evidence type="ECO:0000313" key="8">
    <source>
        <dbReference type="Proteomes" id="UP000541610"/>
    </source>
</evidence>
<keyword evidence="4" id="KW-0378">Hydrolase</keyword>
<accession>A0A7J6N735</accession>
<comment type="caution">
    <text evidence="7">The sequence shown here is derived from an EMBL/GenBank/DDBJ whole genome shotgun (WGS) entry which is preliminary data.</text>
</comment>
<dbReference type="AlphaFoldDB" id="A0A7J6N735"/>
<comment type="similarity">
    <text evidence="1">Belongs to the peptidase S10 family.</text>
</comment>
<evidence type="ECO:0000256" key="6">
    <source>
        <dbReference type="SAM" id="SignalP"/>
    </source>
</evidence>
<evidence type="ECO:0000256" key="1">
    <source>
        <dbReference type="ARBA" id="ARBA00009431"/>
    </source>
</evidence>
<dbReference type="InterPro" id="IPR029058">
    <property type="entry name" value="AB_hydrolase_fold"/>
</dbReference>
<keyword evidence="5" id="KW-0325">Glycoprotein</keyword>
<dbReference type="GO" id="GO:0004185">
    <property type="term" value="F:serine-type carboxypeptidase activity"/>
    <property type="evidence" value="ECO:0007669"/>
    <property type="project" value="InterPro"/>
</dbReference>
<reference evidence="7 8" key="1">
    <citation type="submission" date="2020-04" db="EMBL/GenBank/DDBJ databases">
        <title>Perkinsus olseni comparative genomics.</title>
        <authorList>
            <person name="Bogema D.R."/>
        </authorList>
    </citation>
    <scope>NUCLEOTIDE SEQUENCE [LARGE SCALE GENOMIC DNA]</scope>
    <source>
        <strain evidence="7">00978-12</strain>
    </source>
</reference>
<feature type="chain" id="PRO_5029851442" evidence="6">
    <location>
        <begin position="30"/>
        <end position="298"/>
    </location>
</feature>
<evidence type="ECO:0000256" key="2">
    <source>
        <dbReference type="ARBA" id="ARBA00022645"/>
    </source>
</evidence>
<evidence type="ECO:0000256" key="5">
    <source>
        <dbReference type="ARBA" id="ARBA00023180"/>
    </source>
</evidence>
<dbReference type="OrthoDB" id="443318at2759"/>
<dbReference type="InterPro" id="IPR001563">
    <property type="entry name" value="Peptidase_S10"/>
</dbReference>
<evidence type="ECO:0000313" key="7">
    <source>
        <dbReference type="EMBL" id="KAF4679327.1"/>
    </source>
</evidence>
<protein>
    <submittedName>
        <fullName evidence="7">Uncharacterized protein</fullName>
    </submittedName>
</protein>
<gene>
    <name evidence="7" type="ORF">FOZ60_015209</name>
</gene>
<dbReference type="SUPFAM" id="SSF53474">
    <property type="entry name" value="alpha/beta-Hydrolases"/>
    <property type="match status" value="1"/>
</dbReference>